<feature type="transmembrane region" description="Helical" evidence="1">
    <location>
        <begin position="81"/>
        <end position="100"/>
    </location>
</feature>
<feature type="transmembrane region" description="Helical" evidence="1">
    <location>
        <begin position="16"/>
        <end position="34"/>
    </location>
</feature>
<dbReference type="EMBL" id="FQZA01000006">
    <property type="protein sequence ID" value="SHJ21011.1"/>
    <property type="molecule type" value="Genomic_DNA"/>
</dbReference>
<dbReference type="Proteomes" id="UP000184040">
    <property type="component" value="Unassembled WGS sequence"/>
</dbReference>
<dbReference type="RefSeq" id="WP_073128636.1">
    <property type="nucleotide sequence ID" value="NZ_FQZA01000006.1"/>
</dbReference>
<sequence length="191" mass="20883">MFEELARWYLELPREGTRLLVLGLAYLGGLMVLPRESRQTARIGRSAYVALTGVFFIAVVASQAPWFLVGSYPPAGALEALVLWDLVSAVGIGCFFGIVAMRRSRDGWGHPGRFFLAYVPVVNLLLMLKPPAKEERAAPRPLTGRLRATASVAAGIFLLGLASTFSTVMDRIVDRTQHLEPVQLSANTLDL</sequence>
<gene>
    <name evidence="2" type="ORF">SAMN04488012_1062</name>
</gene>
<name>A0A1M6HFL9_9RHOB</name>
<evidence type="ECO:0000313" key="3">
    <source>
        <dbReference type="Proteomes" id="UP000184040"/>
    </source>
</evidence>
<keyword evidence="1" id="KW-0812">Transmembrane</keyword>
<protein>
    <submittedName>
        <fullName evidence="2">Uncharacterized protein</fullName>
    </submittedName>
</protein>
<accession>A0A1M6HFL9</accession>
<keyword evidence="1" id="KW-1133">Transmembrane helix</keyword>
<feature type="transmembrane region" description="Helical" evidence="1">
    <location>
        <begin position="46"/>
        <end position="69"/>
    </location>
</feature>
<organism evidence="2 3">
    <name type="scientific">Palleronia salina</name>
    <dbReference type="NCBI Taxonomy" id="313368"/>
    <lineage>
        <taxon>Bacteria</taxon>
        <taxon>Pseudomonadati</taxon>
        <taxon>Pseudomonadota</taxon>
        <taxon>Alphaproteobacteria</taxon>
        <taxon>Rhodobacterales</taxon>
        <taxon>Roseobacteraceae</taxon>
        <taxon>Palleronia</taxon>
    </lineage>
</organism>
<keyword evidence="3" id="KW-1185">Reference proteome</keyword>
<proteinExistence type="predicted"/>
<keyword evidence="1" id="KW-0472">Membrane</keyword>
<reference evidence="2 3" key="1">
    <citation type="submission" date="2016-11" db="EMBL/GenBank/DDBJ databases">
        <authorList>
            <person name="Jaros S."/>
            <person name="Januszkiewicz K."/>
            <person name="Wedrychowicz H."/>
        </authorList>
    </citation>
    <scope>NUCLEOTIDE SEQUENCE [LARGE SCALE GENOMIC DNA]</scope>
    <source>
        <strain evidence="2 3">DSM 26892</strain>
    </source>
</reference>
<dbReference type="AlphaFoldDB" id="A0A1M6HFL9"/>
<feature type="transmembrane region" description="Helical" evidence="1">
    <location>
        <begin position="148"/>
        <end position="169"/>
    </location>
</feature>
<feature type="transmembrane region" description="Helical" evidence="1">
    <location>
        <begin position="112"/>
        <end position="128"/>
    </location>
</feature>
<evidence type="ECO:0000313" key="2">
    <source>
        <dbReference type="EMBL" id="SHJ21011.1"/>
    </source>
</evidence>
<evidence type="ECO:0000256" key="1">
    <source>
        <dbReference type="SAM" id="Phobius"/>
    </source>
</evidence>